<evidence type="ECO:0000256" key="1">
    <source>
        <dbReference type="SAM" id="MobiDB-lite"/>
    </source>
</evidence>
<evidence type="ECO:0000313" key="3">
    <source>
        <dbReference type="Proteomes" id="UP000030752"/>
    </source>
</evidence>
<evidence type="ECO:0008006" key="4">
    <source>
        <dbReference type="Google" id="ProtNLM"/>
    </source>
</evidence>
<dbReference type="OrthoDB" id="10598020at2759"/>
<feature type="compositionally biased region" description="Pro residues" evidence="1">
    <location>
        <begin position="43"/>
        <end position="52"/>
    </location>
</feature>
<feature type="compositionally biased region" description="Polar residues" evidence="1">
    <location>
        <begin position="57"/>
        <end position="69"/>
    </location>
</feature>
<dbReference type="RefSeq" id="XP_008710911.1">
    <property type="nucleotide sequence ID" value="XM_008712689.1"/>
</dbReference>
<protein>
    <recommendedName>
        <fullName evidence="4">BTB domain-containing protein</fullName>
    </recommendedName>
</protein>
<dbReference type="GeneID" id="19967722"/>
<keyword evidence="3" id="KW-1185">Reference proteome</keyword>
<name>W2SE56_CYPE1</name>
<feature type="region of interest" description="Disordered" evidence="1">
    <location>
        <begin position="1"/>
        <end position="133"/>
    </location>
</feature>
<reference evidence="2 3" key="1">
    <citation type="submission" date="2013-03" db="EMBL/GenBank/DDBJ databases">
        <title>The Genome Sequence of Phialophora europaea CBS 101466.</title>
        <authorList>
            <consortium name="The Broad Institute Genomics Platform"/>
            <person name="Cuomo C."/>
            <person name="de Hoog S."/>
            <person name="Gorbushina A."/>
            <person name="Walker B."/>
            <person name="Young S.K."/>
            <person name="Zeng Q."/>
            <person name="Gargeya S."/>
            <person name="Fitzgerald M."/>
            <person name="Haas B."/>
            <person name="Abouelleil A."/>
            <person name="Allen A.W."/>
            <person name="Alvarado L."/>
            <person name="Arachchi H.M."/>
            <person name="Berlin A.M."/>
            <person name="Chapman S.B."/>
            <person name="Gainer-Dewar J."/>
            <person name="Goldberg J."/>
            <person name="Griggs A."/>
            <person name="Gujja S."/>
            <person name="Hansen M."/>
            <person name="Howarth C."/>
            <person name="Imamovic A."/>
            <person name="Ireland A."/>
            <person name="Larimer J."/>
            <person name="McCowan C."/>
            <person name="Murphy C."/>
            <person name="Pearson M."/>
            <person name="Poon T.W."/>
            <person name="Priest M."/>
            <person name="Roberts A."/>
            <person name="Saif S."/>
            <person name="Shea T."/>
            <person name="Sisk P."/>
            <person name="Sykes S."/>
            <person name="Wortman J."/>
            <person name="Nusbaum C."/>
            <person name="Birren B."/>
        </authorList>
    </citation>
    <scope>NUCLEOTIDE SEQUENCE [LARGE SCALE GENOMIC DNA]</scope>
    <source>
        <strain evidence="2 3">CBS 101466</strain>
    </source>
</reference>
<dbReference type="Proteomes" id="UP000030752">
    <property type="component" value="Unassembled WGS sequence"/>
</dbReference>
<evidence type="ECO:0000313" key="2">
    <source>
        <dbReference type="EMBL" id="ETN46199.1"/>
    </source>
</evidence>
<dbReference type="VEuPathDB" id="FungiDB:HMPREF1541_00383"/>
<sequence>MSNNFFRNEHPRPPFTPPQSTTPSAPLYLSAGYSPTHPFQIGTPPPPQPHSAPPTHINPNQIHRQNPNRIQDHMMEQPNNHGLHTMSPRVPNSPVEPAQPPRKKPKVDPGAASATIHTLQKQSPKLPTSAKPPIPPLPIFDIIPDGPRGDAVIQVALPTAAAAEETANTSNTNKKIVLLRVHSLLLTLHSPFFRDLFSAERTGAVSNEQIYTQANPWVLPGDWDGAAFLDWCVMVCSRSSVYDVVDEMVQTQRQADAGKKGDKGKMGRFPRVVALAQKLGCAKGMKSHCAMPLWRYFGPRGEADEQGLSSRGLTVLDAIAIAYVVDDETLFRRATEYALVHFDKGQWNQDISGALERVVPATLLDNIHRKRRATLSALEKDAYKSVTAIHSKVESLNPCNGAMEKLATYTLQLCQVKDGAYELAATKMSLADVWDGLEQAAEEMPESTKKCSKGCEGGCTVDVREVLAQAVEESKEGVEGLCLRCVRDGEKGLRMDKDEAWTCEHEE</sequence>
<dbReference type="AlphaFoldDB" id="W2SE56"/>
<dbReference type="InParanoid" id="W2SE56"/>
<accession>W2SE56</accession>
<gene>
    <name evidence="2" type="ORF">HMPREF1541_00383</name>
</gene>
<proteinExistence type="predicted"/>
<dbReference type="EMBL" id="KB822711">
    <property type="protein sequence ID" value="ETN46199.1"/>
    <property type="molecule type" value="Genomic_DNA"/>
</dbReference>
<dbReference type="HOGENOM" id="CLU_537487_0_0_1"/>
<organism evidence="2 3">
    <name type="scientific">Cyphellophora europaea (strain CBS 101466)</name>
    <name type="common">Phialophora europaea</name>
    <dbReference type="NCBI Taxonomy" id="1220924"/>
    <lineage>
        <taxon>Eukaryota</taxon>
        <taxon>Fungi</taxon>
        <taxon>Dikarya</taxon>
        <taxon>Ascomycota</taxon>
        <taxon>Pezizomycotina</taxon>
        <taxon>Eurotiomycetes</taxon>
        <taxon>Chaetothyriomycetidae</taxon>
        <taxon>Chaetothyriales</taxon>
        <taxon>Cyphellophoraceae</taxon>
        <taxon>Cyphellophora</taxon>
    </lineage>
</organism>